<evidence type="ECO:0000313" key="4">
    <source>
        <dbReference type="EMBL" id="PWN22330.1"/>
    </source>
</evidence>
<dbReference type="AlphaFoldDB" id="A0A316UAT4"/>
<dbReference type="OrthoDB" id="273141at2759"/>
<gene>
    <name evidence="4" type="ORF">BCV69DRAFT_281334</name>
</gene>
<dbReference type="PANTHER" id="PTHR13087:SF0">
    <property type="entry name" value="NFKB ACTIVATING PROTEIN LIKE"/>
    <property type="match status" value="1"/>
</dbReference>
<feature type="compositionally biased region" description="Basic and acidic residues" evidence="2">
    <location>
        <begin position="298"/>
        <end position="322"/>
    </location>
</feature>
<dbReference type="Proteomes" id="UP000245942">
    <property type="component" value="Unassembled WGS sequence"/>
</dbReference>
<dbReference type="InterPro" id="IPR009269">
    <property type="entry name" value="NKAP_C"/>
</dbReference>
<comment type="similarity">
    <text evidence="1">Belongs to the NKAP family.</text>
</comment>
<name>A0A316UAT4_9BASI</name>
<feature type="compositionally biased region" description="Basic residues" evidence="2">
    <location>
        <begin position="220"/>
        <end position="252"/>
    </location>
</feature>
<dbReference type="EMBL" id="KZ819323">
    <property type="protein sequence ID" value="PWN22330.1"/>
    <property type="molecule type" value="Genomic_DNA"/>
</dbReference>
<organism evidence="4 5">
    <name type="scientific">Pseudomicrostroma glucosiphilum</name>
    <dbReference type="NCBI Taxonomy" id="1684307"/>
    <lineage>
        <taxon>Eukaryota</taxon>
        <taxon>Fungi</taxon>
        <taxon>Dikarya</taxon>
        <taxon>Basidiomycota</taxon>
        <taxon>Ustilaginomycotina</taxon>
        <taxon>Exobasidiomycetes</taxon>
        <taxon>Microstromatales</taxon>
        <taxon>Microstromatales incertae sedis</taxon>
        <taxon>Pseudomicrostroma</taxon>
    </lineage>
</organism>
<evidence type="ECO:0000256" key="2">
    <source>
        <dbReference type="SAM" id="MobiDB-lite"/>
    </source>
</evidence>
<dbReference type="Pfam" id="PF06047">
    <property type="entry name" value="Nkap_C"/>
    <property type="match status" value="1"/>
</dbReference>
<sequence>MTSSQHMGSPPPPHSNGEDRERMLRDRLMKARGEAERTSSSGNGKRASPSPSAYRGDYSQGREHDRYPRRPSPTYDSYRGNAYTAPGPPPRRDDYERYPASRQEDYHQRPPPPHWDRQPPRGDRPYDDRPPIPYHQSYPREEYGAPPPGVWGRRGPREERGGEGGEGVAPRHAPGGSYGPSAGGGDFFSSRNEQRKHSTLSIWPPSPKSPYRSDSDDGGRKRKKSKSKHSSSRSKRDKSSHRSHRRHSSHKRRYEDSEEDSDSEYERERRRRRREKERRRDGDRSEGRDRERRHRASRSQDPRNSDEERKTEGAERSGSRDRQIRRRRRSRSRSTSRSSSEEAEAKRGPTVTSNAHGLQVGEAAKLAQDASDDDEIGPKLPLTADGKVVDPRAYGGALLPGEGSAMAAFLQEGQRIPRRGEIGLSSDQIEDYEKVGYVMSGSRHARMNAVRMRKENQVISAEEKRTLLKMRNEEKEKKEREIVGQFRELLDTMQPGGH</sequence>
<dbReference type="GO" id="GO:0010468">
    <property type="term" value="P:regulation of gene expression"/>
    <property type="evidence" value="ECO:0007669"/>
    <property type="project" value="TreeGrafter"/>
</dbReference>
<feature type="compositionally biased region" description="Acidic residues" evidence="2">
    <location>
        <begin position="256"/>
        <end position="265"/>
    </location>
</feature>
<dbReference type="STRING" id="1684307.A0A316UAT4"/>
<evidence type="ECO:0000259" key="3">
    <source>
        <dbReference type="Pfam" id="PF06047"/>
    </source>
</evidence>
<feature type="compositionally biased region" description="Basic and acidic residues" evidence="2">
    <location>
        <begin position="278"/>
        <end position="290"/>
    </location>
</feature>
<proteinExistence type="inferred from homology"/>
<feature type="domain" description="NF-kappa-B-activating protein C-terminal" evidence="3">
    <location>
        <begin position="392"/>
        <end position="491"/>
    </location>
</feature>
<feature type="compositionally biased region" description="Basic residues" evidence="2">
    <location>
        <begin position="323"/>
        <end position="334"/>
    </location>
</feature>
<evidence type="ECO:0000256" key="1">
    <source>
        <dbReference type="ARBA" id="ARBA00009313"/>
    </source>
</evidence>
<dbReference type="PANTHER" id="PTHR13087">
    <property type="entry name" value="NF-KAPPA B ACTIVATING PROTEIN"/>
    <property type="match status" value="1"/>
</dbReference>
<dbReference type="GeneID" id="37013690"/>
<feature type="compositionally biased region" description="Gly residues" evidence="2">
    <location>
        <begin position="176"/>
        <end position="186"/>
    </location>
</feature>
<evidence type="ECO:0000313" key="5">
    <source>
        <dbReference type="Proteomes" id="UP000245942"/>
    </source>
</evidence>
<feature type="region of interest" description="Disordered" evidence="2">
    <location>
        <begin position="1"/>
        <end position="391"/>
    </location>
</feature>
<dbReference type="GO" id="GO:0005634">
    <property type="term" value="C:nucleus"/>
    <property type="evidence" value="ECO:0007669"/>
    <property type="project" value="TreeGrafter"/>
</dbReference>
<feature type="compositionally biased region" description="Basic and acidic residues" evidence="2">
    <location>
        <begin position="90"/>
        <end position="130"/>
    </location>
</feature>
<protein>
    <submittedName>
        <fullName evidence="4">DUF926-domain-containing protein</fullName>
    </submittedName>
</protein>
<keyword evidence="5" id="KW-1185">Reference proteome</keyword>
<reference evidence="4 5" key="1">
    <citation type="journal article" date="2018" name="Mol. Biol. Evol.">
        <title>Broad Genomic Sampling Reveals a Smut Pathogenic Ancestry of the Fungal Clade Ustilaginomycotina.</title>
        <authorList>
            <person name="Kijpornyongpan T."/>
            <person name="Mondo S.J."/>
            <person name="Barry K."/>
            <person name="Sandor L."/>
            <person name="Lee J."/>
            <person name="Lipzen A."/>
            <person name="Pangilinan J."/>
            <person name="LaButti K."/>
            <person name="Hainaut M."/>
            <person name="Henrissat B."/>
            <person name="Grigoriev I.V."/>
            <person name="Spatafora J.W."/>
            <person name="Aime M.C."/>
        </authorList>
    </citation>
    <scope>NUCLEOTIDE SEQUENCE [LARGE SCALE GENOMIC DNA]</scope>
    <source>
        <strain evidence="4 5">MCA 4718</strain>
    </source>
</reference>
<feature type="compositionally biased region" description="Basic and acidic residues" evidence="2">
    <location>
        <begin position="16"/>
        <end position="37"/>
    </location>
</feature>
<dbReference type="InterPro" id="IPR040466">
    <property type="entry name" value="NKAP"/>
</dbReference>
<dbReference type="GO" id="GO:0003682">
    <property type="term" value="F:chromatin binding"/>
    <property type="evidence" value="ECO:0007669"/>
    <property type="project" value="InterPro"/>
</dbReference>
<dbReference type="RefSeq" id="XP_025349490.1">
    <property type="nucleotide sequence ID" value="XM_025491956.1"/>
</dbReference>
<accession>A0A316UAT4</accession>